<proteinExistence type="predicted"/>
<evidence type="ECO:0000313" key="2">
    <source>
        <dbReference type="Proteomes" id="UP000077071"/>
    </source>
</evidence>
<dbReference type="OrthoDB" id="7428016at2"/>
<reference evidence="1 2" key="1">
    <citation type="submission" date="2016-05" db="EMBL/GenBank/DDBJ databases">
        <title>Complete genome sequence of Rathayibacter tritici NCPPB 1953.</title>
        <authorList>
            <person name="Park J."/>
            <person name="Lee H.-H."/>
            <person name="Lee S.-W."/>
            <person name="Seo Y.-S."/>
        </authorList>
    </citation>
    <scope>NUCLEOTIDE SEQUENCE [LARGE SCALE GENOMIC DNA]</scope>
    <source>
        <strain evidence="1 2">NCPPB 1953</strain>
    </source>
</reference>
<dbReference type="AlphaFoldDB" id="A0A160KQZ7"/>
<dbReference type="KEGG" id="rtn:A6122_0549"/>
<protein>
    <recommendedName>
        <fullName evidence="3">SRPBCC family protein</fullName>
    </recommendedName>
</protein>
<gene>
    <name evidence="1" type="ORF">A6122_0549</name>
</gene>
<dbReference type="EMBL" id="CP015515">
    <property type="protein sequence ID" value="AND15707.1"/>
    <property type="molecule type" value="Genomic_DNA"/>
</dbReference>
<dbReference type="PATRIC" id="fig|33888.3.peg.620"/>
<name>A0A160KQZ7_9MICO</name>
<evidence type="ECO:0000313" key="1">
    <source>
        <dbReference type="EMBL" id="AND15707.1"/>
    </source>
</evidence>
<organism evidence="1 2">
    <name type="scientific">Rathayibacter tritici</name>
    <dbReference type="NCBI Taxonomy" id="33888"/>
    <lineage>
        <taxon>Bacteria</taxon>
        <taxon>Bacillati</taxon>
        <taxon>Actinomycetota</taxon>
        <taxon>Actinomycetes</taxon>
        <taxon>Micrococcales</taxon>
        <taxon>Microbacteriaceae</taxon>
        <taxon>Rathayibacter</taxon>
    </lineage>
</organism>
<accession>A0A160KQZ7</accession>
<dbReference type="STRING" id="33888.A6122_0549"/>
<sequence>MKVMLKHVLDTDADSAWRALQSPAVFREVMSPLLTAASLDEGGFRPTWGLGSHEVAMDALGIVPMGAQAIDLSYRRVPAMPDVRILRDSGGPLSGSLRLITAWDHRMAVAPLPDGRTLFRDRLEFSAGLASAALWPSMWAFWQWRGIRIRSLAPSWRHDLGADTRPRGESAA</sequence>
<dbReference type="Proteomes" id="UP000077071">
    <property type="component" value="Chromosome"/>
</dbReference>
<keyword evidence="2" id="KW-1185">Reference proteome</keyword>
<evidence type="ECO:0008006" key="3">
    <source>
        <dbReference type="Google" id="ProtNLM"/>
    </source>
</evidence>